<sequence>MFAELVAPSVSTLMMQSSIWAREKRLLWLLCSANMALFLASASWAAATYRLRDNLLHNRDNELLWLMDWYCKPAKSIYIQRFLVANVGCVPSSNTQGGGNAAPVRDQTQIDLIETRVNGSLIDLDHSLFRAPPSAEVGAAWASSHSISTEAVIRLSGQGPVDDGALHGRLGGSATRHTWRN</sequence>
<dbReference type="OrthoDB" id="3687641at2759"/>
<dbReference type="KEGG" id="ptkz:JDV02_009181"/>
<name>A0A9Q8QR57_9HYPO</name>
<organism evidence="1 2">
    <name type="scientific">Purpureocillium takamizusanense</name>
    <dbReference type="NCBI Taxonomy" id="2060973"/>
    <lineage>
        <taxon>Eukaryota</taxon>
        <taxon>Fungi</taxon>
        <taxon>Dikarya</taxon>
        <taxon>Ascomycota</taxon>
        <taxon>Pezizomycotina</taxon>
        <taxon>Sordariomycetes</taxon>
        <taxon>Hypocreomycetidae</taxon>
        <taxon>Hypocreales</taxon>
        <taxon>Ophiocordycipitaceae</taxon>
        <taxon>Purpureocillium</taxon>
    </lineage>
</organism>
<dbReference type="EMBL" id="CP086362">
    <property type="protein sequence ID" value="UNI23356.1"/>
    <property type="molecule type" value="Genomic_DNA"/>
</dbReference>
<keyword evidence="2" id="KW-1185">Reference proteome</keyword>
<evidence type="ECO:0000313" key="1">
    <source>
        <dbReference type="EMBL" id="UNI23356.1"/>
    </source>
</evidence>
<reference evidence="1" key="1">
    <citation type="submission" date="2021-11" db="EMBL/GenBank/DDBJ databases">
        <title>Purpureocillium_takamizusanense_genome.</title>
        <authorList>
            <person name="Nguyen N.-H."/>
        </authorList>
    </citation>
    <scope>NUCLEOTIDE SEQUENCE</scope>
    <source>
        <strain evidence="1">PT3</strain>
    </source>
</reference>
<accession>A0A9Q8QR57</accession>
<dbReference type="RefSeq" id="XP_047846837.1">
    <property type="nucleotide sequence ID" value="XM_047990828.1"/>
</dbReference>
<gene>
    <name evidence="1" type="ORF">JDV02_009181</name>
</gene>
<protein>
    <submittedName>
        <fullName evidence="1">Uncharacterized protein</fullName>
    </submittedName>
</protein>
<dbReference type="Proteomes" id="UP000829364">
    <property type="component" value="Chromosome 9"/>
</dbReference>
<proteinExistence type="predicted"/>
<dbReference type="AlphaFoldDB" id="A0A9Q8QR57"/>
<evidence type="ECO:0000313" key="2">
    <source>
        <dbReference type="Proteomes" id="UP000829364"/>
    </source>
</evidence>
<dbReference type="GeneID" id="72071126"/>